<dbReference type="PANTHER" id="PTHR12463:SF1">
    <property type="entry name" value="2-OXOGLUTARATE AND FE-DEPENDENT OXYGENASE FAMILY PROTEIN"/>
    <property type="match status" value="1"/>
</dbReference>
<feature type="domain" description="Fe2OG dioxygenase" evidence="1">
    <location>
        <begin position="116"/>
        <end position="275"/>
    </location>
</feature>
<name>A0A9P7YXQ8_9HELO</name>
<sequence>MAAVSANLQHVSSPKTDLDINKIKTWDNGLIMHEDFMSPEEEAAAIASIEADTRWTGIGKRQTLQFGYHFDYTTFEASQTDETPLPSYLSKLLSHLPLFTETSTNADGTKEDRKYKPNQFTVQYYPPGTGIPPHVDTHSAFREAMYCLSLGSAVAIVFKKCGETEARRIRKPKRSLFKITTPAVPTMVGSSTPPLDQPSAASNALVPADGHLEDHSQFEENPWEVLLPPRSLLVFSGPSRYGYSHRIKGRKFDRLVDGTMLEREDRYSITMRTVVRDGTPCRCDFPDVCDTRILEEDTRGANEEAKVDTF</sequence>
<dbReference type="GO" id="GO:0016491">
    <property type="term" value="F:oxidoreductase activity"/>
    <property type="evidence" value="ECO:0007669"/>
    <property type="project" value="TreeGrafter"/>
</dbReference>
<dbReference type="AlphaFoldDB" id="A0A9P7YXQ8"/>
<evidence type="ECO:0000313" key="3">
    <source>
        <dbReference type="Proteomes" id="UP000887226"/>
    </source>
</evidence>
<reference evidence="2" key="1">
    <citation type="journal article" date="2021" name="IMA Fungus">
        <title>Genomic characterization of three marine fungi, including Emericellopsis atlantica sp. nov. with signatures of a generalist lifestyle and marine biomass degradation.</title>
        <authorList>
            <person name="Hagestad O.C."/>
            <person name="Hou L."/>
            <person name="Andersen J.H."/>
            <person name="Hansen E.H."/>
            <person name="Altermark B."/>
            <person name="Li C."/>
            <person name="Kuhnert E."/>
            <person name="Cox R.J."/>
            <person name="Crous P.W."/>
            <person name="Spatafora J.W."/>
            <person name="Lail K."/>
            <person name="Amirebrahimi M."/>
            <person name="Lipzen A."/>
            <person name="Pangilinan J."/>
            <person name="Andreopoulos W."/>
            <person name="Hayes R.D."/>
            <person name="Ng V."/>
            <person name="Grigoriev I.V."/>
            <person name="Jackson S.A."/>
            <person name="Sutton T.D.S."/>
            <person name="Dobson A.D.W."/>
            <person name="Rama T."/>
        </authorList>
    </citation>
    <scope>NUCLEOTIDE SEQUENCE</scope>
    <source>
        <strain evidence="2">TRa3180A</strain>
    </source>
</reference>
<dbReference type="SUPFAM" id="SSF51197">
    <property type="entry name" value="Clavaminate synthase-like"/>
    <property type="match status" value="1"/>
</dbReference>
<dbReference type="InterPro" id="IPR037151">
    <property type="entry name" value="AlkB-like_sf"/>
</dbReference>
<gene>
    <name evidence="2" type="ORF">BJ878DRAFT_427617</name>
</gene>
<dbReference type="Proteomes" id="UP000887226">
    <property type="component" value="Unassembled WGS sequence"/>
</dbReference>
<comment type="caution">
    <text evidence="2">The sequence shown here is derived from an EMBL/GenBank/DDBJ whole genome shotgun (WGS) entry which is preliminary data.</text>
</comment>
<proteinExistence type="predicted"/>
<dbReference type="Gene3D" id="2.60.120.590">
    <property type="entry name" value="Alpha-ketoglutarate-dependent dioxygenase AlkB-like"/>
    <property type="match status" value="1"/>
</dbReference>
<keyword evidence="3" id="KW-1185">Reference proteome</keyword>
<dbReference type="Pfam" id="PF13532">
    <property type="entry name" value="2OG-FeII_Oxy_2"/>
    <property type="match status" value="1"/>
</dbReference>
<dbReference type="OrthoDB" id="271595at2759"/>
<protein>
    <recommendedName>
        <fullName evidence="1">Fe2OG dioxygenase domain-containing protein</fullName>
    </recommendedName>
</protein>
<dbReference type="EMBL" id="MU254174">
    <property type="protein sequence ID" value="KAG9241660.1"/>
    <property type="molecule type" value="Genomic_DNA"/>
</dbReference>
<dbReference type="GO" id="GO:0032451">
    <property type="term" value="F:demethylase activity"/>
    <property type="evidence" value="ECO:0007669"/>
    <property type="project" value="TreeGrafter"/>
</dbReference>
<dbReference type="InterPro" id="IPR005123">
    <property type="entry name" value="Oxoglu/Fe-dep_dioxygenase_dom"/>
</dbReference>
<dbReference type="InterPro" id="IPR027450">
    <property type="entry name" value="AlkB-like"/>
</dbReference>
<dbReference type="PANTHER" id="PTHR12463">
    <property type="entry name" value="OXYGENASE-RELATED"/>
    <property type="match status" value="1"/>
</dbReference>
<accession>A0A9P7YXQ8</accession>
<dbReference type="InterPro" id="IPR032857">
    <property type="entry name" value="ALKBH4"/>
</dbReference>
<dbReference type="PROSITE" id="PS51471">
    <property type="entry name" value="FE2OG_OXY"/>
    <property type="match status" value="1"/>
</dbReference>
<dbReference type="GO" id="GO:0070988">
    <property type="term" value="P:demethylation"/>
    <property type="evidence" value="ECO:0007669"/>
    <property type="project" value="InterPro"/>
</dbReference>
<evidence type="ECO:0000313" key="2">
    <source>
        <dbReference type="EMBL" id="KAG9241660.1"/>
    </source>
</evidence>
<evidence type="ECO:0000259" key="1">
    <source>
        <dbReference type="PROSITE" id="PS51471"/>
    </source>
</evidence>
<organism evidence="2 3">
    <name type="scientific">Calycina marina</name>
    <dbReference type="NCBI Taxonomy" id="1763456"/>
    <lineage>
        <taxon>Eukaryota</taxon>
        <taxon>Fungi</taxon>
        <taxon>Dikarya</taxon>
        <taxon>Ascomycota</taxon>
        <taxon>Pezizomycotina</taxon>
        <taxon>Leotiomycetes</taxon>
        <taxon>Helotiales</taxon>
        <taxon>Pezizellaceae</taxon>
        <taxon>Calycina</taxon>
    </lineage>
</organism>